<evidence type="ECO:0000256" key="2">
    <source>
        <dbReference type="ARBA" id="ARBA00023163"/>
    </source>
</evidence>
<gene>
    <name evidence="4" type="ORF">SELMODRAFT_449949</name>
</gene>
<dbReference type="GO" id="GO:0043565">
    <property type="term" value="F:sequence-specific DNA binding"/>
    <property type="evidence" value="ECO:0000318"/>
    <property type="project" value="GO_Central"/>
</dbReference>
<dbReference type="GO" id="GO:0003700">
    <property type="term" value="F:DNA-binding transcription factor activity"/>
    <property type="evidence" value="ECO:0000318"/>
    <property type="project" value="GO_Central"/>
</dbReference>
<dbReference type="PANTHER" id="PTHR31636">
    <property type="entry name" value="OSJNBA0084A10.13 PROTEIN-RELATED"/>
    <property type="match status" value="1"/>
</dbReference>
<dbReference type="eggNOG" id="ENOG502QUV6">
    <property type="taxonomic scope" value="Eukaryota"/>
</dbReference>
<accession>D8R3Q5</accession>
<dbReference type="Gramene" id="EFJ32981">
    <property type="protein sequence ID" value="EFJ32981"/>
    <property type="gene ID" value="SELMODRAFT_449949"/>
</dbReference>
<evidence type="ECO:0000256" key="1">
    <source>
        <dbReference type="ARBA" id="ARBA00023015"/>
    </source>
</evidence>
<feature type="compositionally biased region" description="Low complexity" evidence="3">
    <location>
        <begin position="97"/>
        <end position="109"/>
    </location>
</feature>
<reference evidence="4 5" key="1">
    <citation type="journal article" date="2011" name="Science">
        <title>The Selaginella genome identifies genetic changes associated with the evolution of vascular plants.</title>
        <authorList>
            <person name="Banks J.A."/>
            <person name="Nishiyama T."/>
            <person name="Hasebe M."/>
            <person name="Bowman J.L."/>
            <person name="Gribskov M."/>
            <person name="dePamphilis C."/>
            <person name="Albert V.A."/>
            <person name="Aono N."/>
            <person name="Aoyama T."/>
            <person name="Ambrose B.A."/>
            <person name="Ashton N.W."/>
            <person name="Axtell M.J."/>
            <person name="Barker E."/>
            <person name="Barker M.S."/>
            <person name="Bennetzen J.L."/>
            <person name="Bonawitz N.D."/>
            <person name="Chapple C."/>
            <person name="Cheng C."/>
            <person name="Correa L.G."/>
            <person name="Dacre M."/>
            <person name="DeBarry J."/>
            <person name="Dreyer I."/>
            <person name="Elias M."/>
            <person name="Engstrom E.M."/>
            <person name="Estelle M."/>
            <person name="Feng L."/>
            <person name="Finet C."/>
            <person name="Floyd S.K."/>
            <person name="Frommer W.B."/>
            <person name="Fujita T."/>
            <person name="Gramzow L."/>
            <person name="Gutensohn M."/>
            <person name="Harholt J."/>
            <person name="Hattori M."/>
            <person name="Heyl A."/>
            <person name="Hirai T."/>
            <person name="Hiwatashi Y."/>
            <person name="Ishikawa M."/>
            <person name="Iwata M."/>
            <person name="Karol K.G."/>
            <person name="Koehler B."/>
            <person name="Kolukisaoglu U."/>
            <person name="Kubo M."/>
            <person name="Kurata T."/>
            <person name="Lalonde S."/>
            <person name="Li K."/>
            <person name="Li Y."/>
            <person name="Litt A."/>
            <person name="Lyons E."/>
            <person name="Manning G."/>
            <person name="Maruyama T."/>
            <person name="Michael T.P."/>
            <person name="Mikami K."/>
            <person name="Miyazaki S."/>
            <person name="Morinaga S."/>
            <person name="Murata T."/>
            <person name="Mueller-Roeber B."/>
            <person name="Nelson D.R."/>
            <person name="Obara M."/>
            <person name="Oguri Y."/>
            <person name="Olmstead R.G."/>
            <person name="Onodera N."/>
            <person name="Petersen B.L."/>
            <person name="Pils B."/>
            <person name="Prigge M."/>
            <person name="Rensing S.A."/>
            <person name="Riano-Pachon D.M."/>
            <person name="Roberts A.W."/>
            <person name="Sato Y."/>
            <person name="Scheller H.V."/>
            <person name="Schulz B."/>
            <person name="Schulz C."/>
            <person name="Shakirov E.V."/>
            <person name="Shibagaki N."/>
            <person name="Shinohara N."/>
            <person name="Shippen D.E."/>
            <person name="Soerensen I."/>
            <person name="Sotooka R."/>
            <person name="Sugimoto N."/>
            <person name="Sugita M."/>
            <person name="Sumikawa N."/>
            <person name="Tanurdzic M."/>
            <person name="Theissen G."/>
            <person name="Ulvskov P."/>
            <person name="Wakazuki S."/>
            <person name="Weng J.K."/>
            <person name="Willats W.W."/>
            <person name="Wipf D."/>
            <person name="Wolf P.G."/>
            <person name="Yang L."/>
            <person name="Zimmer A.D."/>
            <person name="Zhu Q."/>
            <person name="Mitros T."/>
            <person name="Hellsten U."/>
            <person name="Loque D."/>
            <person name="Otillar R."/>
            <person name="Salamov A."/>
            <person name="Schmutz J."/>
            <person name="Shapiro H."/>
            <person name="Lindquist E."/>
            <person name="Lucas S."/>
            <person name="Rokhsar D."/>
            <person name="Grigoriev I.V."/>
        </authorList>
    </citation>
    <scope>NUCLEOTIDE SEQUENCE [LARGE SCALE GENOMIC DNA]</scope>
</reference>
<keyword evidence="2" id="KW-0804">Transcription</keyword>
<sequence>MFHHPFQEDHIPSHEFMLQPEELLMDMELCPSKKELEALFVYGGEPDSVLDLGPYISPLNSPSSEASSTIFNTHGFSDEPWEYETIEDMNFDLDLLSPTSTTSSSDISLQDPADDDTCDDHLNMLEDLLLDDDDHDGHTRQELEVEQQQNHDVDQGSKLDAPREEEEEEEGIEEVERAGEKQDEEKRGLEIVHLLLACVENIQGGDMATSKLILDHLAASSRDHPPHLSSPIERVSTHICKALSERITKTSIFDATTSDDLAFARRAFYQHFPFLKFAHFTANQAILESLRGCSKLHIVDLDIDQGMQWPSLIQALSQIENAPSLRITGVGSSLAELQSTGRRLTEFATSIGYHKLDYHPVRLDSPDQLDPSAFSLGDDDDQDLGLAVNCSMFLHRLLGNHPALERTLCMIRAWNPRIVTVSEMEANHNTPSFVDRFVEALHFYSAVFDCLESALARTDPDRIYIEGAMFAGEIRSILACEGADRIVRHARSESWRDFMRWSGFKDVGLSDHSLYQAHVFLTLYSQAYRLTREEQALILGWHDTPVVSISTWSC</sequence>
<evidence type="ECO:0000313" key="4">
    <source>
        <dbReference type="EMBL" id="EFJ32981.1"/>
    </source>
</evidence>
<feature type="region of interest" description="Disordered" evidence="3">
    <location>
        <begin position="97"/>
        <end position="184"/>
    </location>
</feature>
<name>D8R3Q5_SELML</name>
<feature type="compositionally biased region" description="Acidic residues" evidence="3">
    <location>
        <begin position="163"/>
        <end position="173"/>
    </location>
</feature>
<proteinExistence type="predicted"/>
<dbReference type="OrthoDB" id="1938000at2759"/>
<dbReference type="KEGG" id="smo:SELMODRAFT_449949"/>
<dbReference type="HOGENOM" id="CLU_011924_0_6_1"/>
<dbReference type="OMA" id="STHICKA"/>
<dbReference type="EMBL" id="GL377571">
    <property type="protein sequence ID" value="EFJ32981.1"/>
    <property type="molecule type" value="Genomic_DNA"/>
</dbReference>
<dbReference type="GO" id="GO:0005634">
    <property type="term" value="C:nucleus"/>
    <property type="evidence" value="ECO:0000318"/>
    <property type="project" value="GO_Central"/>
</dbReference>
<dbReference type="GO" id="GO:0006355">
    <property type="term" value="P:regulation of DNA-templated transcription"/>
    <property type="evidence" value="ECO:0000318"/>
    <property type="project" value="GO_Central"/>
</dbReference>
<dbReference type="Proteomes" id="UP000001514">
    <property type="component" value="Unassembled WGS sequence"/>
</dbReference>
<evidence type="ECO:0000256" key="3">
    <source>
        <dbReference type="SAM" id="MobiDB-lite"/>
    </source>
</evidence>
<organism evidence="5">
    <name type="scientific">Selaginella moellendorffii</name>
    <name type="common">Spikemoss</name>
    <dbReference type="NCBI Taxonomy" id="88036"/>
    <lineage>
        <taxon>Eukaryota</taxon>
        <taxon>Viridiplantae</taxon>
        <taxon>Streptophyta</taxon>
        <taxon>Embryophyta</taxon>
        <taxon>Tracheophyta</taxon>
        <taxon>Lycopodiopsida</taxon>
        <taxon>Selaginellales</taxon>
        <taxon>Selaginellaceae</taxon>
        <taxon>Selaginella</taxon>
    </lineage>
</organism>
<keyword evidence="5" id="KW-1185">Reference proteome</keyword>
<dbReference type="AlphaFoldDB" id="D8R3Q5"/>
<protein>
    <submittedName>
        <fullName evidence="4">GRAS family protein</fullName>
    </submittedName>
</protein>
<keyword evidence="1" id="KW-0805">Transcription regulation</keyword>
<feature type="compositionally biased region" description="Basic and acidic residues" evidence="3">
    <location>
        <begin position="135"/>
        <end position="162"/>
    </location>
</feature>
<dbReference type="InterPro" id="IPR005202">
    <property type="entry name" value="TF_GRAS"/>
</dbReference>
<feature type="compositionally biased region" description="Basic and acidic residues" evidence="3">
    <location>
        <begin position="174"/>
        <end position="184"/>
    </location>
</feature>
<dbReference type="InParanoid" id="D8R3Q5"/>
<dbReference type="Pfam" id="PF03514">
    <property type="entry name" value="GRAS"/>
    <property type="match status" value="1"/>
</dbReference>
<evidence type="ECO:0000313" key="5">
    <source>
        <dbReference type="Proteomes" id="UP000001514"/>
    </source>
</evidence>
<dbReference type="PROSITE" id="PS50985">
    <property type="entry name" value="GRAS"/>
    <property type="match status" value="1"/>
</dbReference>